<evidence type="ECO:0000256" key="1">
    <source>
        <dbReference type="SAM" id="Phobius"/>
    </source>
</evidence>
<dbReference type="Proteomes" id="UP001627154">
    <property type="component" value="Unassembled WGS sequence"/>
</dbReference>
<protein>
    <recommendedName>
        <fullName evidence="4">Odorant receptor</fullName>
    </recommendedName>
</protein>
<keyword evidence="1" id="KW-0472">Membrane</keyword>
<gene>
    <name evidence="2" type="ORF">TKK_018291</name>
</gene>
<proteinExistence type="predicted"/>
<organism evidence="2 3">
    <name type="scientific">Trichogramma kaykai</name>
    <dbReference type="NCBI Taxonomy" id="54128"/>
    <lineage>
        <taxon>Eukaryota</taxon>
        <taxon>Metazoa</taxon>
        <taxon>Ecdysozoa</taxon>
        <taxon>Arthropoda</taxon>
        <taxon>Hexapoda</taxon>
        <taxon>Insecta</taxon>
        <taxon>Pterygota</taxon>
        <taxon>Neoptera</taxon>
        <taxon>Endopterygota</taxon>
        <taxon>Hymenoptera</taxon>
        <taxon>Apocrita</taxon>
        <taxon>Proctotrupomorpha</taxon>
        <taxon>Chalcidoidea</taxon>
        <taxon>Trichogrammatidae</taxon>
        <taxon>Trichogramma</taxon>
    </lineage>
</organism>
<feature type="transmembrane region" description="Helical" evidence="1">
    <location>
        <begin position="116"/>
        <end position="136"/>
    </location>
</feature>
<name>A0ABD2VZZ2_9HYME</name>
<keyword evidence="1" id="KW-0812">Transmembrane</keyword>
<comment type="caution">
    <text evidence="2">The sequence shown here is derived from an EMBL/GenBank/DDBJ whole genome shotgun (WGS) entry which is preliminary data.</text>
</comment>
<keyword evidence="3" id="KW-1185">Reference proteome</keyword>
<accession>A0ABD2VZZ2</accession>
<evidence type="ECO:0008006" key="4">
    <source>
        <dbReference type="Google" id="ProtNLM"/>
    </source>
</evidence>
<evidence type="ECO:0000313" key="3">
    <source>
        <dbReference type="Proteomes" id="UP001627154"/>
    </source>
</evidence>
<dbReference type="EMBL" id="JBJJXI010000148">
    <property type="protein sequence ID" value="KAL3386070.1"/>
    <property type="molecule type" value="Genomic_DNA"/>
</dbReference>
<feature type="transmembrane region" description="Helical" evidence="1">
    <location>
        <begin position="148"/>
        <end position="169"/>
    </location>
</feature>
<dbReference type="AlphaFoldDB" id="A0ABD2VZZ2"/>
<keyword evidence="1" id="KW-1133">Transmembrane helix</keyword>
<reference evidence="2 3" key="1">
    <citation type="journal article" date="2024" name="bioRxiv">
        <title>A reference genome for Trichogramma kaykai: A tiny desert-dwelling parasitoid wasp with competing sex-ratio distorters.</title>
        <authorList>
            <person name="Culotta J."/>
            <person name="Lindsey A.R."/>
        </authorList>
    </citation>
    <scope>NUCLEOTIDE SEQUENCE [LARGE SCALE GENOMIC DNA]</scope>
    <source>
        <strain evidence="2 3">KSX58</strain>
    </source>
</reference>
<evidence type="ECO:0000313" key="2">
    <source>
        <dbReference type="EMBL" id="KAL3386070.1"/>
    </source>
</evidence>
<sequence length="190" mass="22356">MFKKLFTINYLPEIPGLVELDKNYGETLIFQFHTTFYVTQLPINWEFAIQNLFELSFVLMMFSMSKYLCPRVYFILGNMQCEIHDYTSMTVNFWDSITDSDQKEYMLNISQFHRRIAILIGVIIFATFIGFAIFPVSVPYCEYIGRKVLMILSAYVLVALSFTGTMFNYENFSAVSYDQFHVQFNKLKPI</sequence>